<keyword evidence="1" id="KW-0472">Membrane</keyword>
<dbReference type="Proteomes" id="UP000215059">
    <property type="component" value="Unassembled WGS sequence"/>
</dbReference>
<feature type="transmembrane region" description="Helical" evidence="1">
    <location>
        <begin position="112"/>
        <end position="130"/>
    </location>
</feature>
<comment type="caution">
    <text evidence="2">The sequence shown here is derived from an EMBL/GenBank/DDBJ whole genome shotgun (WGS) entry which is preliminary data.</text>
</comment>
<feature type="transmembrane region" description="Helical" evidence="1">
    <location>
        <begin position="261"/>
        <end position="279"/>
    </location>
</feature>
<proteinExistence type="predicted"/>
<evidence type="ECO:0000313" key="2">
    <source>
        <dbReference type="EMBL" id="OYD59602.1"/>
    </source>
</evidence>
<protein>
    <recommendedName>
        <fullName evidence="4">DUF4129 domain-containing protein</fullName>
    </recommendedName>
</protein>
<dbReference type="EMBL" id="NOII01000001">
    <property type="protein sequence ID" value="OYD59602.1"/>
    <property type="molecule type" value="Genomic_DNA"/>
</dbReference>
<name>A0A235FEG2_9BACL</name>
<accession>A0A235FEG2</accession>
<gene>
    <name evidence="2" type="ORF">CGZ90_06855</name>
</gene>
<dbReference type="RefSeq" id="WP_094251563.1">
    <property type="nucleotide sequence ID" value="NZ_JBHLXL010000001.1"/>
</dbReference>
<dbReference type="AlphaFoldDB" id="A0A235FEG2"/>
<evidence type="ECO:0000313" key="3">
    <source>
        <dbReference type="Proteomes" id="UP000215059"/>
    </source>
</evidence>
<feature type="transmembrane region" description="Helical" evidence="1">
    <location>
        <begin position="87"/>
        <end position="105"/>
    </location>
</feature>
<feature type="transmembrane region" description="Helical" evidence="1">
    <location>
        <begin position="35"/>
        <end position="57"/>
    </location>
</feature>
<feature type="transmembrane region" description="Helical" evidence="1">
    <location>
        <begin position="136"/>
        <end position="152"/>
    </location>
</feature>
<evidence type="ECO:0008006" key="4">
    <source>
        <dbReference type="Google" id="ProtNLM"/>
    </source>
</evidence>
<keyword evidence="3" id="KW-1185">Reference proteome</keyword>
<feature type="transmembrane region" description="Helical" evidence="1">
    <location>
        <begin position="9"/>
        <end position="29"/>
    </location>
</feature>
<keyword evidence="1" id="KW-1133">Transmembrane helix</keyword>
<keyword evidence="1" id="KW-0812">Transmembrane</keyword>
<sequence length="402" mass="45415">MIGKSKRTLFYLTNMIFESMTFFIAAVLLGGVSTVSFSVTFTLVYLAAVSLPLLLFLRTDRPSGWILFLFMPLSLLLFHFGAEIPPLAAVILGIALVWRCSVNWIEPIKSDAEIIFIMTLIAVLILSFVYSEERASVLLAAGCFQAFLLLLLKLSNQWGSSGRTFASKELKLAGIIIGAAAVAGSLVAAFKLIFTGALTAIFHALNFLVIMPLYKLVSILPLPEDWLLGLEEMQNKMDDQKKPDEKLQKLNLSDGFADLEWLAWTIAAALLCIALFILYKKKMNWQAASSRPINAAASSYQASYNITDKKRRWFQSENIIRKQMAMLEKEMHKNGQSRYPGESINQWFDRLKLNTSEAGIIQDIYEKVRYGETLETDDERKKFKHSLKIIREKLKKDRSQNA</sequence>
<feature type="transmembrane region" description="Helical" evidence="1">
    <location>
        <begin position="172"/>
        <end position="205"/>
    </location>
</feature>
<dbReference type="OrthoDB" id="2352496at2"/>
<organism evidence="2 3">
    <name type="scientific">Fictibacillus aquaticus</name>
    <dbReference type="NCBI Taxonomy" id="2021314"/>
    <lineage>
        <taxon>Bacteria</taxon>
        <taxon>Bacillati</taxon>
        <taxon>Bacillota</taxon>
        <taxon>Bacilli</taxon>
        <taxon>Bacillales</taxon>
        <taxon>Fictibacillaceae</taxon>
        <taxon>Fictibacillus</taxon>
    </lineage>
</organism>
<evidence type="ECO:0000256" key="1">
    <source>
        <dbReference type="SAM" id="Phobius"/>
    </source>
</evidence>
<reference evidence="2 3" key="1">
    <citation type="submission" date="2017-07" db="EMBL/GenBank/DDBJ databases">
        <title>Fictibacillus sp. nov. GDSW-R2A3 Genome sequencing and assembly.</title>
        <authorList>
            <person name="Mayilraj S."/>
        </authorList>
    </citation>
    <scope>NUCLEOTIDE SEQUENCE [LARGE SCALE GENOMIC DNA]</scope>
    <source>
        <strain evidence="2 3">GDSW-R2A3</strain>
    </source>
</reference>